<protein>
    <recommendedName>
        <fullName evidence="2">Bacterial Pleckstrin homology domain-containing protein</fullName>
    </recommendedName>
</protein>
<proteinExistence type="predicted"/>
<name>A0A6J4Q9V3_9ACTN</name>
<accession>A0A6J4Q9V3</accession>
<evidence type="ECO:0008006" key="2">
    <source>
        <dbReference type="Google" id="ProtNLM"/>
    </source>
</evidence>
<sequence>MDGVAQVLLDGDRVVVRLGALERLLALRRRDVVVEAGSVVLANATREPMVAARGMWWPGYYLAGVLAVGTWHWGGGRDFLALWPTVGPALVLDLRDGEFARVVVSCPGMGDAETLAALLRPRR</sequence>
<reference evidence="1" key="1">
    <citation type="submission" date="2020-02" db="EMBL/GenBank/DDBJ databases">
        <authorList>
            <person name="Meier V. D."/>
        </authorList>
    </citation>
    <scope>NUCLEOTIDE SEQUENCE</scope>
    <source>
        <strain evidence="1">AVDCRST_MAG35</strain>
    </source>
</reference>
<gene>
    <name evidence="1" type="ORF">AVDCRST_MAG35-2831</name>
</gene>
<organism evidence="1">
    <name type="scientific">uncultured Quadrisphaera sp</name>
    <dbReference type="NCBI Taxonomy" id="904978"/>
    <lineage>
        <taxon>Bacteria</taxon>
        <taxon>Bacillati</taxon>
        <taxon>Actinomycetota</taxon>
        <taxon>Actinomycetes</taxon>
        <taxon>Kineosporiales</taxon>
        <taxon>Kineosporiaceae</taxon>
        <taxon>Quadrisphaera</taxon>
        <taxon>environmental samples</taxon>
    </lineage>
</organism>
<dbReference type="AlphaFoldDB" id="A0A6J4Q9V3"/>
<evidence type="ECO:0000313" key="1">
    <source>
        <dbReference type="EMBL" id="CAA9434572.1"/>
    </source>
</evidence>
<dbReference type="EMBL" id="CADCUY010000554">
    <property type="protein sequence ID" value="CAA9434572.1"/>
    <property type="molecule type" value="Genomic_DNA"/>
</dbReference>